<proteinExistence type="predicted"/>
<comment type="caution">
    <text evidence="1">The sequence shown here is derived from an EMBL/GenBank/DDBJ whole genome shotgun (WGS) entry which is preliminary data.</text>
</comment>
<name>A0A0W8FX38_9ZZZZ</name>
<evidence type="ECO:0000313" key="1">
    <source>
        <dbReference type="EMBL" id="KUG25464.1"/>
    </source>
</evidence>
<reference evidence="1" key="1">
    <citation type="journal article" date="2015" name="Proc. Natl. Acad. Sci. U.S.A.">
        <title>Networks of energetic and metabolic interactions define dynamics in microbial communities.</title>
        <authorList>
            <person name="Embree M."/>
            <person name="Liu J.K."/>
            <person name="Al-Bassam M.M."/>
            <person name="Zengler K."/>
        </authorList>
    </citation>
    <scope>NUCLEOTIDE SEQUENCE</scope>
</reference>
<gene>
    <name evidence="1" type="ORF">ASZ90_004699</name>
</gene>
<sequence>MFISEADIKNKMPFANGVGLASDFRIALSVYSKNNFARSPPC</sequence>
<dbReference type="EMBL" id="LNQE01000677">
    <property type="protein sequence ID" value="KUG25464.1"/>
    <property type="molecule type" value="Genomic_DNA"/>
</dbReference>
<accession>A0A0W8FX38</accession>
<organism evidence="1">
    <name type="scientific">hydrocarbon metagenome</name>
    <dbReference type="NCBI Taxonomy" id="938273"/>
    <lineage>
        <taxon>unclassified sequences</taxon>
        <taxon>metagenomes</taxon>
        <taxon>ecological metagenomes</taxon>
    </lineage>
</organism>
<protein>
    <submittedName>
        <fullName evidence="1">Uncharacterized protein</fullName>
    </submittedName>
</protein>
<dbReference type="AlphaFoldDB" id="A0A0W8FX38"/>